<evidence type="ECO:0000256" key="2">
    <source>
        <dbReference type="ARBA" id="ARBA00022729"/>
    </source>
</evidence>
<evidence type="ECO:0000313" key="6">
    <source>
        <dbReference type="Proteomes" id="UP000233120"/>
    </source>
</evidence>
<feature type="signal peptide" evidence="4">
    <location>
        <begin position="1"/>
        <end position="20"/>
    </location>
</feature>
<evidence type="ECO:0000256" key="3">
    <source>
        <dbReference type="SAM" id="Phobius"/>
    </source>
</evidence>
<keyword evidence="3" id="KW-0812">Transmembrane</keyword>
<keyword evidence="2 4" id="KW-0732">Signal</keyword>
<keyword evidence="6" id="KW-1185">Reference proteome</keyword>
<reference evidence="5" key="2">
    <citation type="submission" date="2025-09" db="UniProtKB">
        <authorList>
            <consortium name="Ensembl"/>
        </authorList>
    </citation>
    <scope>IDENTIFICATION</scope>
</reference>
<accession>A0A2K6DI22</accession>
<organism evidence="5 6">
    <name type="scientific">Macaca nemestrina</name>
    <name type="common">Pig-tailed macaque</name>
    <dbReference type="NCBI Taxonomy" id="9545"/>
    <lineage>
        <taxon>Eukaryota</taxon>
        <taxon>Metazoa</taxon>
        <taxon>Chordata</taxon>
        <taxon>Craniata</taxon>
        <taxon>Vertebrata</taxon>
        <taxon>Euteleostomi</taxon>
        <taxon>Mammalia</taxon>
        <taxon>Eutheria</taxon>
        <taxon>Euarchontoglires</taxon>
        <taxon>Primates</taxon>
        <taxon>Haplorrhini</taxon>
        <taxon>Catarrhini</taxon>
        <taxon>Cercopithecidae</taxon>
        <taxon>Cercopithecinae</taxon>
        <taxon>Macaca</taxon>
    </lineage>
</organism>
<proteinExistence type="inferred from homology"/>
<keyword evidence="3" id="KW-1133">Transmembrane helix</keyword>
<sequence length="236" mass="26575">MPLALTLLLLSGLGATGSWGCLQCDPSVPEALSHLRSALIPSRFQLEQLQARAGAVLMGMEGPFFQDYALNAFVGRVETNQLDLVASFVKNQTQHLMNNSLKDEPLLGKGGLWTPQGANVDTSELKKSFKFHIKQFSLAACNPKLCRWLKEEVWDCLHCQRIKSQCIHRKYCRGCFPPAPVDRQPRVALQYQMDNKYLRNQALLGIFISVSLAVFMFMVIVVSACTYRQNRKLLLQ</sequence>
<dbReference type="PANTHER" id="PTHR47745:SF1">
    <property type="entry name" value="IZUMO SPERM-EGG FUSION PROTEIN 2"/>
    <property type="match status" value="1"/>
</dbReference>
<dbReference type="GeneTree" id="ENSGT00390000015068"/>
<name>A0A2K6DI22_MACNE</name>
<evidence type="ECO:0000313" key="5">
    <source>
        <dbReference type="Ensembl" id="ENSMNEP00000035546.1"/>
    </source>
</evidence>
<dbReference type="AlphaFoldDB" id="A0A2K6DI22"/>
<evidence type="ECO:0000256" key="4">
    <source>
        <dbReference type="SAM" id="SignalP"/>
    </source>
</evidence>
<gene>
    <name evidence="5" type="primary">IZUMO2</name>
</gene>
<dbReference type="InterPro" id="IPR042920">
    <property type="entry name" value="IZUMO2"/>
</dbReference>
<evidence type="ECO:0000256" key="1">
    <source>
        <dbReference type="ARBA" id="ARBA00009633"/>
    </source>
</evidence>
<dbReference type="Proteomes" id="UP000233120">
    <property type="component" value="Unassembled WGS sequence"/>
</dbReference>
<dbReference type="STRING" id="9545.ENSMNEP00000035546"/>
<feature type="transmembrane region" description="Helical" evidence="3">
    <location>
        <begin position="202"/>
        <end position="227"/>
    </location>
</feature>
<comment type="similarity">
    <text evidence="1">Belongs to the Izumo family.</text>
</comment>
<protein>
    <submittedName>
        <fullName evidence="5">IZUMO family member 2</fullName>
    </submittedName>
</protein>
<dbReference type="PANTHER" id="PTHR47745">
    <property type="entry name" value="IZUMO SPERM-EGG FUSION PROTEIN 2"/>
    <property type="match status" value="1"/>
</dbReference>
<dbReference type="Bgee" id="ENSMNEG00000040933">
    <property type="expression patterns" value="Expressed in multicellular organism and 1 other cell type or tissue"/>
</dbReference>
<keyword evidence="3" id="KW-0472">Membrane</keyword>
<dbReference type="OMA" id="QPRMALQ"/>
<dbReference type="InterPro" id="IPR029389">
    <property type="entry name" value="IZUMO"/>
</dbReference>
<dbReference type="Ensembl" id="ENSMNET00000060003.1">
    <property type="protein sequence ID" value="ENSMNEP00000035546.1"/>
    <property type="gene ID" value="ENSMNEG00000040933.1"/>
</dbReference>
<dbReference type="Pfam" id="PF15005">
    <property type="entry name" value="IZUMO"/>
    <property type="match status" value="1"/>
</dbReference>
<feature type="chain" id="PRO_5014369047" evidence="4">
    <location>
        <begin position="21"/>
        <end position="236"/>
    </location>
</feature>
<reference evidence="5" key="1">
    <citation type="submission" date="2025-08" db="UniProtKB">
        <authorList>
            <consortium name="Ensembl"/>
        </authorList>
    </citation>
    <scope>IDENTIFICATION</scope>
</reference>